<dbReference type="InterPro" id="IPR045865">
    <property type="entry name" value="ACT-like_dom_sf"/>
</dbReference>
<evidence type="ECO:0000256" key="1">
    <source>
        <dbReference type="ARBA" id="ARBA00022737"/>
    </source>
</evidence>
<comment type="caution">
    <text evidence="4">The sequence shown here is derived from an EMBL/GenBank/DDBJ whole genome shotgun (WGS) entry which is preliminary data.</text>
</comment>
<evidence type="ECO:0000313" key="5">
    <source>
        <dbReference type="Proteomes" id="UP000886595"/>
    </source>
</evidence>
<dbReference type="InterPro" id="IPR002912">
    <property type="entry name" value="ACT_dom"/>
</dbReference>
<dbReference type="Proteomes" id="UP000886595">
    <property type="component" value="Unassembled WGS sequence"/>
</dbReference>
<comment type="function">
    <text evidence="2">Binds amino acids.</text>
</comment>
<keyword evidence="1 2" id="KW-0677">Repeat</keyword>
<evidence type="ECO:0000259" key="3">
    <source>
        <dbReference type="PROSITE" id="PS51671"/>
    </source>
</evidence>
<name>A0A8X7VC21_BRACI</name>
<organism evidence="4 5">
    <name type="scientific">Brassica carinata</name>
    <name type="common">Ethiopian mustard</name>
    <name type="synonym">Abyssinian cabbage</name>
    <dbReference type="NCBI Taxonomy" id="52824"/>
    <lineage>
        <taxon>Eukaryota</taxon>
        <taxon>Viridiplantae</taxon>
        <taxon>Streptophyta</taxon>
        <taxon>Embryophyta</taxon>
        <taxon>Tracheophyta</taxon>
        <taxon>Spermatophyta</taxon>
        <taxon>Magnoliopsida</taxon>
        <taxon>eudicotyledons</taxon>
        <taxon>Gunneridae</taxon>
        <taxon>Pentapetalae</taxon>
        <taxon>rosids</taxon>
        <taxon>malvids</taxon>
        <taxon>Brassicales</taxon>
        <taxon>Brassicaceae</taxon>
        <taxon>Brassiceae</taxon>
        <taxon>Brassica</taxon>
    </lineage>
</organism>
<dbReference type="PROSITE" id="PS51671">
    <property type="entry name" value="ACT"/>
    <property type="match status" value="1"/>
</dbReference>
<dbReference type="GO" id="GO:0009570">
    <property type="term" value="C:chloroplast stroma"/>
    <property type="evidence" value="ECO:0007669"/>
    <property type="project" value="TreeGrafter"/>
</dbReference>
<dbReference type="PANTHER" id="PTHR31096">
    <property type="entry name" value="ACT DOMAIN-CONTAINING PROTEIN ACR4-RELATED"/>
    <property type="match status" value="1"/>
</dbReference>
<dbReference type="PANTHER" id="PTHR31096:SF16">
    <property type="entry name" value="ACT DOMAIN-CONTAINING PROTEIN ACR11"/>
    <property type="match status" value="1"/>
</dbReference>
<proteinExistence type="predicted"/>
<dbReference type="AlphaFoldDB" id="A0A8X7VC21"/>
<protein>
    <recommendedName>
        <fullName evidence="2">ACT domain-containing protein ACR</fullName>
    </recommendedName>
    <alternativeName>
        <fullName evidence="2">Protein ACT DOMAIN REPEATS</fullName>
    </alternativeName>
</protein>
<dbReference type="GO" id="GO:0016597">
    <property type="term" value="F:amino acid binding"/>
    <property type="evidence" value="ECO:0007669"/>
    <property type="project" value="UniProtKB-UniRule"/>
</dbReference>
<feature type="domain" description="ACT" evidence="3">
    <location>
        <begin position="90"/>
        <end position="168"/>
    </location>
</feature>
<dbReference type="EMBL" id="JAAMPC010000006">
    <property type="protein sequence ID" value="KAG2308600.1"/>
    <property type="molecule type" value="Genomic_DNA"/>
</dbReference>
<evidence type="ECO:0000256" key="2">
    <source>
        <dbReference type="RuleBase" id="RU369043"/>
    </source>
</evidence>
<dbReference type="InterPro" id="IPR040217">
    <property type="entry name" value="ACR1-12"/>
</dbReference>
<dbReference type="GO" id="GO:0009535">
    <property type="term" value="C:chloroplast thylakoid membrane"/>
    <property type="evidence" value="ECO:0007669"/>
    <property type="project" value="TreeGrafter"/>
</dbReference>
<evidence type="ECO:0000313" key="4">
    <source>
        <dbReference type="EMBL" id="KAG2308600.1"/>
    </source>
</evidence>
<sequence length="260" mass="28847">MSRLLVKQFCSHVEEVSVLNVGSVGDCGLKASSRWYFLFSYPYVDAILFNVQRLRNINVHIRGANITESKMEVPTPVVIIDQDSDPDATVVEVTFGDRLGALLDTMNALKNLGLNVVKANVYLDSSGKHNKFAITKAGRKVEDPELLEAIRLTVINNLLEFHPESSSQLAMGAAFGVLPPTEQVDVDIATHIKIEDDGPDRSLLYIETADRPGILVELVKNITDICVAVKFGEFDTEGLLAKVKFHVNSRTYERDSSRER</sequence>
<dbReference type="OrthoDB" id="496180at2759"/>
<reference evidence="4 5" key="1">
    <citation type="submission" date="2020-02" db="EMBL/GenBank/DDBJ databases">
        <authorList>
            <person name="Ma Q."/>
            <person name="Huang Y."/>
            <person name="Song X."/>
            <person name="Pei D."/>
        </authorList>
    </citation>
    <scope>NUCLEOTIDE SEQUENCE [LARGE SCALE GENOMIC DNA]</scope>
    <source>
        <strain evidence="4">Sxm20200214</strain>
        <tissue evidence="4">Leaf</tissue>
    </source>
</reference>
<dbReference type="SUPFAM" id="SSF55021">
    <property type="entry name" value="ACT-like"/>
    <property type="match status" value="1"/>
</dbReference>
<gene>
    <name evidence="4" type="ORF">Bca52824_028348</name>
</gene>
<keyword evidence="5" id="KW-1185">Reference proteome</keyword>
<accession>A0A8X7VC21</accession>